<dbReference type="Proteomes" id="UP001305414">
    <property type="component" value="Unassembled WGS sequence"/>
</dbReference>
<comment type="caution">
    <text evidence="1">The sequence shown here is derived from an EMBL/GenBank/DDBJ whole genome shotgun (WGS) entry which is preliminary data.</text>
</comment>
<gene>
    <name evidence="1" type="ORF">RRF57_009867</name>
</gene>
<name>A0AAN7URB1_9PEZI</name>
<evidence type="ECO:0000313" key="1">
    <source>
        <dbReference type="EMBL" id="KAK5634153.1"/>
    </source>
</evidence>
<accession>A0AAN7URB1</accession>
<reference evidence="1 2" key="1">
    <citation type="submission" date="2023-10" db="EMBL/GenBank/DDBJ databases">
        <title>Draft genome sequence of Xylaria bambusicola isolate GMP-LS, the root and basal stem rot pathogen of sugarcane in Indonesia.</title>
        <authorList>
            <person name="Selvaraj P."/>
            <person name="Muralishankar V."/>
            <person name="Muruganantham S."/>
            <person name="Sp S."/>
            <person name="Haryani S."/>
            <person name="Lau K.J.X."/>
            <person name="Naqvi N.I."/>
        </authorList>
    </citation>
    <scope>NUCLEOTIDE SEQUENCE [LARGE SCALE GENOMIC DNA]</scope>
    <source>
        <strain evidence="1">GMP-LS</strain>
    </source>
</reference>
<sequence length="124" mass="14108">MSLNGFLRSLRNDRSDLGFLFQGVADLITFQDLLRCLNEGFVNLLIDINPLQRTATLTRVEDRTVNNLRSRPIEVDISPHISWIFAAKLQSDIDYSVRRSPLYRQAAGDRACEADQRNLGVSNQ</sequence>
<dbReference type="EMBL" id="JAWHQM010000038">
    <property type="protein sequence ID" value="KAK5634153.1"/>
    <property type="molecule type" value="Genomic_DNA"/>
</dbReference>
<evidence type="ECO:0000313" key="2">
    <source>
        <dbReference type="Proteomes" id="UP001305414"/>
    </source>
</evidence>
<keyword evidence="2" id="KW-1185">Reference proteome</keyword>
<organism evidence="1 2">
    <name type="scientific">Xylaria bambusicola</name>
    <dbReference type="NCBI Taxonomy" id="326684"/>
    <lineage>
        <taxon>Eukaryota</taxon>
        <taxon>Fungi</taxon>
        <taxon>Dikarya</taxon>
        <taxon>Ascomycota</taxon>
        <taxon>Pezizomycotina</taxon>
        <taxon>Sordariomycetes</taxon>
        <taxon>Xylariomycetidae</taxon>
        <taxon>Xylariales</taxon>
        <taxon>Xylariaceae</taxon>
        <taxon>Xylaria</taxon>
    </lineage>
</organism>
<protein>
    <submittedName>
        <fullName evidence="1">Uncharacterized protein</fullName>
    </submittedName>
</protein>
<proteinExistence type="predicted"/>
<dbReference type="AlphaFoldDB" id="A0AAN7URB1"/>